<feature type="transmembrane region" description="Helical" evidence="14">
    <location>
        <begin position="414"/>
        <end position="438"/>
    </location>
</feature>
<comment type="catalytic activity">
    <reaction evidence="1">
        <text>S-ubiquitinyl-[E2 ubiquitin-conjugating enzyme]-L-cysteine + [acceptor protein]-L-lysine = [E2 ubiquitin-conjugating enzyme]-L-cysteine + N(6)-ubiquitinyl-[acceptor protein]-L-lysine.</text>
        <dbReference type="EC" id="2.3.2.27"/>
    </reaction>
</comment>
<dbReference type="PANTHER" id="PTHR13145:SF0">
    <property type="entry name" value="E3 UBIQUITIN-PROTEIN LIGASE MARCHF6"/>
    <property type="match status" value="1"/>
</dbReference>
<evidence type="ECO:0000256" key="1">
    <source>
        <dbReference type="ARBA" id="ARBA00000900"/>
    </source>
</evidence>
<comment type="subcellular location">
    <subcellularLocation>
        <location evidence="2">Membrane</location>
        <topology evidence="2">Multi-pass membrane protein</topology>
    </subcellularLocation>
</comment>
<dbReference type="CDD" id="cd16702">
    <property type="entry name" value="RING_CH-C4HC3_MARCH6"/>
    <property type="match status" value="1"/>
</dbReference>
<protein>
    <recommendedName>
        <fullName evidence="4">RING-type E3 ubiquitin transferase</fullName>
        <ecNumber evidence="4">2.3.2.27</ecNumber>
    </recommendedName>
</protein>
<evidence type="ECO:0000256" key="10">
    <source>
        <dbReference type="ARBA" id="ARBA00022833"/>
    </source>
</evidence>
<feature type="transmembrane region" description="Helical" evidence="14">
    <location>
        <begin position="800"/>
        <end position="823"/>
    </location>
</feature>
<evidence type="ECO:0000259" key="15">
    <source>
        <dbReference type="PROSITE" id="PS51292"/>
    </source>
</evidence>
<dbReference type="GO" id="GO:0036503">
    <property type="term" value="P:ERAD pathway"/>
    <property type="evidence" value="ECO:0007669"/>
    <property type="project" value="TreeGrafter"/>
</dbReference>
<dbReference type="RefSeq" id="XP_066933983.1">
    <property type="nucleotide sequence ID" value="XM_067077882.1"/>
</dbReference>
<feature type="transmembrane region" description="Helical" evidence="14">
    <location>
        <begin position="843"/>
        <end position="865"/>
    </location>
</feature>
<feature type="transmembrane region" description="Helical" evidence="14">
    <location>
        <begin position="713"/>
        <end position="738"/>
    </location>
</feature>
<dbReference type="Pfam" id="PF12906">
    <property type="entry name" value="RINGv"/>
    <property type="match status" value="1"/>
</dbReference>
<feature type="transmembrane region" description="Helical" evidence="14">
    <location>
        <begin position="373"/>
        <end position="394"/>
    </location>
</feature>
<dbReference type="GO" id="GO:0061630">
    <property type="term" value="F:ubiquitin protein ligase activity"/>
    <property type="evidence" value="ECO:0007669"/>
    <property type="project" value="UniProtKB-EC"/>
</dbReference>
<reference evidence="16" key="1">
    <citation type="submission" date="2021-01" db="UniProtKB">
        <authorList>
            <consortium name="EnsemblMetazoa"/>
        </authorList>
    </citation>
    <scope>IDENTIFICATION</scope>
</reference>
<evidence type="ECO:0000256" key="9">
    <source>
        <dbReference type="ARBA" id="ARBA00022786"/>
    </source>
</evidence>
<feature type="domain" description="RING-CH-type" evidence="15">
    <location>
        <begin position="16"/>
        <end position="77"/>
    </location>
</feature>
<evidence type="ECO:0000256" key="13">
    <source>
        <dbReference type="SAM" id="MobiDB-lite"/>
    </source>
</evidence>
<feature type="transmembrane region" description="Helical" evidence="14">
    <location>
        <begin position="758"/>
        <end position="779"/>
    </location>
</feature>
<proteinExistence type="predicted"/>
<dbReference type="EC" id="2.3.2.27" evidence="4"/>
<dbReference type="PROSITE" id="PS51292">
    <property type="entry name" value="ZF_RING_CH"/>
    <property type="match status" value="1"/>
</dbReference>
<dbReference type="SMART" id="SM00744">
    <property type="entry name" value="RINGv"/>
    <property type="match status" value="1"/>
</dbReference>
<accession>A0A7M5X738</accession>
<keyword evidence="8" id="KW-0863">Zinc-finger</keyword>
<keyword evidence="9" id="KW-0833">Ubl conjugation pathway</keyword>
<feature type="compositionally biased region" description="Pro residues" evidence="13">
    <location>
        <begin position="309"/>
        <end position="320"/>
    </location>
</feature>
<dbReference type="InterPro" id="IPR056521">
    <property type="entry name" value="MARCHF6-like_C"/>
</dbReference>
<evidence type="ECO:0000313" key="17">
    <source>
        <dbReference type="Proteomes" id="UP000594262"/>
    </source>
</evidence>
<name>A0A7M5X738_9CNID</name>
<dbReference type="Pfam" id="PF23113">
    <property type="entry name" value="MARCHF6_C"/>
    <property type="match status" value="1"/>
</dbReference>
<dbReference type="GO" id="GO:0005789">
    <property type="term" value="C:endoplasmic reticulum membrane"/>
    <property type="evidence" value="ECO:0007669"/>
    <property type="project" value="TreeGrafter"/>
</dbReference>
<evidence type="ECO:0000256" key="11">
    <source>
        <dbReference type="ARBA" id="ARBA00022989"/>
    </source>
</evidence>
<comment type="pathway">
    <text evidence="3">Protein modification; protein ubiquitination.</text>
</comment>
<dbReference type="GeneID" id="136821669"/>
<feature type="transmembrane region" description="Helical" evidence="14">
    <location>
        <begin position="889"/>
        <end position="917"/>
    </location>
</feature>
<keyword evidence="7" id="KW-0479">Metal-binding</keyword>
<keyword evidence="12 14" id="KW-0472">Membrane</keyword>
<feature type="compositionally biased region" description="Acidic residues" evidence="13">
    <location>
        <begin position="230"/>
        <end position="247"/>
    </location>
</feature>
<dbReference type="FunFam" id="3.30.40.10:FF:000287">
    <property type="entry name" value="RING finger membrane protein"/>
    <property type="match status" value="1"/>
</dbReference>
<dbReference type="InterPro" id="IPR013083">
    <property type="entry name" value="Znf_RING/FYVE/PHD"/>
</dbReference>
<evidence type="ECO:0000256" key="7">
    <source>
        <dbReference type="ARBA" id="ARBA00022723"/>
    </source>
</evidence>
<dbReference type="SUPFAM" id="SSF57850">
    <property type="entry name" value="RING/U-box"/>
    <property type="match status" value="1"/>
</dbReference>
<dbReference type="PANTHER" id="PTHR13145">
    <property type="entry name" value="SSM4 PROTEIN"/>
    <property type="match status" value="1"/>
</dbReference>
<evidence type="ECO:0000313" key="16">
    <source>
        <dbReference type="EnsemblMetazoa" id="CLYHEMP018897.1"/>
    </source>
</evidence>
<evidence type="ECO:0000256" key="6">
    <source>
        <dbReference type="ARBA" id="ARBA00022692"/>
    </source>
</evidence>
<dbReference type="AlphaFoldDB" id="A0A7M5X738"/>
<feature type="region of interest" description="Disordered" evidence="13">
    <location>
        <begin position="218"/>
        <end position="256"/>
    </location>
</feature>
<dbReference type="Gene3D" id="3.30.40.10">
    <property type="entry name" value="Zinc/RING finger domain, C3HC4 (zinc finger)"/>
    <property type="match status" value="1"/>
</dbReference>
<evidence type="ECO:0000256" key="12">
    <source>
        <dbReference type="ARBA" id="ARBA00023136"/>
    </source>
</evidence>
<feature type="region of interest" description="Disordered" evidence="13">
    <location>
        <begin position="283"/>
        <end position="345"/>
    </location>
</feature>
<keyword evidence="11 14" id="KW-1133">Transmembrane helix</keyword>
<keyword evidence="17" id="KW-1185">Reference proteome</keyword>
<keyword evidence="10" id="KW-0862">Zinc</keyword>
<dbReference type="Proteomes" id="UP000594262">
    <property type="component" value="Unplaced"/>
</dbReference>
<evidence type="ECO:0000256" key="3">
    <source>
        <dbReference type="ARBA" id="ARBA00004906"/>
    </source>
</evidence>
<feature type="transmembrane region" description="Helical" evidence="14">
    <location>
        <begin position="564"/>
        <end position="586"/>
    </location>
</feature>
<evidence type="ECO:0000256" key="4">
    <source>
        <dbReference type="ARBA" id="ARBA00012483"/>
    </source>
</evidence>
<keyword evidence="6 14" id="KW-0812">Transmembrane</keyword>
<evidence type="ECO:0000256" key="14">
    <source>
        <dbReference type="SAM" id="Phobius"/>
    </source>
</evidence>
<feature type="transmembrane region" description="Helical" evidence="14">
    <location>
        <begin position="606"/>
        <end position="624"/>
    </location>
</feature>
<dbReference type="OrthoDB" id="1108038at2759"/>
<evidence type="ECO:0000256" key="8">
    <source>
        <dbReference type="ARBA" id="ARBA00022771"/>
    </source>
</evidence>
<sequence length="990" mass="111785">MDLNFDLDLDNGSSSQADGDVDICRVCRMEATQDRPLHYPCVCTGSIKYIHQECLVQWLTHSKKEYCELCNHKFIFKPVYAADMPPSIPPQELLHGLGKNILRALRFWLHYTLVVVAWLGVVPLTAYRIYKCLFSGSLHSLLTLPMDMLSFENAFTDCLFGIVVVASSVGGFILLLWLREQILVHGGPEWLVEAEGGPHPQFDAMVVNFFQNQLWGGDAGVPQLPQQNNEDGEPVENNEAEEGDDPPPLDQNVNEEGERPRIPVQDHFHLEADADIQEDHYQLPDDENDRYNAENGVEDDQNNQQNVEPHPPPLPPPPQEEPVAMDDDNVLPNDVGGGAGAEEAGWNPDAIMEDLTWEKFLGLDGSFIFLEHVFWIISLNTSFVLVFIFCPYHFGEMILNLFGFDDKVFTGTAVDGMFVLNIGYVAIAGLLILLHTLLRYTSLKRLRRTIGLCYTVLKVTLLMTIEIGIFPLIIGWWLDICSLPLFAITTKDRKDSFLYAPATATFLHWLVGMLYVFYFAAFIMLLREVLRPGVLWFLRNINDPQFHPVREMIQLSVMRHTRRVALSMVVFGTTVLVIIWLPVQLVKRVTNGFIPFNVSLSSDAPISEMSLELLLLQVILPAFLEQGHARRWLKSFIQYWSKAVSYILDTRSYLIGDIEIKALPPQSIIHVDNNGKWQRGPPPRGTPLENQMEGVGSPTVRAYSRSKYFKAKMMVFTGLVVATFVLTSFSILTVPVYIGRKVLSFVFGNAVIHELYTSAAGFYLLWLFMRMLSAVSAWYPAGLEALYTKVKNFATMVLKIIVASIAVLLVIPLFLGILFEFVVVIPLRVPLDQTALLYIWQDWALGVLHLKILCALIMVGPDWWLRDAIDRAYRNGFANLDLMFILQKIVYPVTVSLLLAITAPYVAVAGVMPLLGFEKSTIVLCLHRVYPLLMLSISVIGVLLFQGKQFKALYEKIRNEKYLIGKVLVNYEPRKTKSITSSSAAATETQ</sequence>
<dbReference type="GO" id="GO:0008270">
    <property type="term" value="F:zinc ion binding"/>
    <property type="evidence" value="ECO:0007669"/>
    <property type="project" value="UniProtKB-KW"/>
</dbReference>
<evidence type="ECO:0000256" key="2">
    <source>
        <dbReference type="ARBA" id="ARBA00004141"/>
    </source>
</evidence>
<feature type="transmembrane region" description="Helical" evidence="14">
    <location>
        <begin position="459"/>
        <end position="478"/>
    </location>
</feature>
<organism evidence="16 17">
    <name type="scientific">Clytia hemisphaerica</name>
    <dbReference type="NCBI Taxonomy" id="252671"/>
    <lineage>
        <taxon>Eukaryota</taxon>
        <taxon>Metazoa</taxon>
        <taxon>Cnidaria</taxon>
        <taxon>Hydrozoa</taxon>
        <taxon>Hydroidolina</taxon>
        <taxon>Leptothecata</taxon>
        <taxon>Obeliida</taxon>
        <taxon>Clytiidae</taxon>
        <taxon>Clytia</taxon>
    </lineage>
</organism>
<keyword evidence="5" id="KW-0808">Transferase</keyword>
<feature type="transmembrane region" description="Helical" evidence="14">
    <location>
        <begin position="498"/>
        <end position="526"/>
    </location>
</feature>
<dbReference type="EnsemblMetazoa" id="CLYHEMT018897.1">
    <property type="protein sequence ID" value="CLYHEMP018897.1"/>
    <property type="gene ID" value="CLYHEMG018897"/>
</dbReference>
<feature type="transmembrane region" description="Helical" evidence="14">
    <location>
        <begin position="154"/>
        <end position="178"/>
    </location>
</feature>
<evidence type="ECO:0000256" key="5">
    <source>
        <dbReference type="ARBA" id="ARBA00022679"/>
    </source>
</evidence>
<dbReference type="InterPro" id="IPR011016">
    <property type="entry name" value="Znf_RING-CH"/>
</dbReference>
<feature type="transmembrane region" description="Helical" evidence="14">
    <location>
        <begin position="108"/>
        <end position="130"/>
    </location>
</feature>
<feature type="transmembrane region" description="Helical" evidence="14">
    <location>
        <begin position="929"/>
        <end position="947"/>
    </location>
</feature>